<reference evidence="7 8" key="1">
    <citation type="journal article" date="2022" name="Gigascience">
        <title>A chromosome-level genome assembly and annotation of the desert horned lizard, Phrynosoma platyrhinos, provides insight into chromosomal rearrangements among reptiles.</title>
        <authorList>
            <person name="Koochekian N."/>
            <person name="Ascanio A."/>
            <person name="Farleigh K."/>
            <person name="Card D.C."/>
            <person name="Schield D.R."/>
            <person name="Castoe T.A."/>
            <person name="Jezkova T."/>
        </authorList>
    </citation>
    <scope>NUCLEOTIDE SEQUENCE [LARGE SCALE GENOMIC DNA]</scope>
    <source>
        <strain evidence="7">NK-2021</strain>
    </source>
</reference>
<keyword evidence="4" id="KW-0012">Acyltransferase</keyword>
<evidence type="ECO:0000313" key="8">
    <source>
        <dbReference type="Proteomes" id="UP000826234"/>
    </source>
</evidence>
<evidence type="ECO:0000256" key="1">
    <source>
        <dbReference type="ARBA" id="ARBA00004728"/>
    </source>
</evidence>
<dbReference type="Proteomes" id="UP000826234">
    <property type="component" value="Unassembled WGS sequence"/>
</dbReference>
<evidence type="ECO:0000313" key="7">
    <source>
        <dbReference type="EMBL" id="KAH0626818.1"/>
    </source>
</evidence>
<dbReference type="SUPFAM" id="SSF69593">
    <property type="entry name" value="Glycerol-3-phosphate (1)-acyltransferase"/>
    <property type="match status" value="1"/>
</dbReference>
<dbReference type="Pfam" id="PF01553">
    <property type="entry name" value="Acyltransferase"/>
    <property type="match status" value="1"/>
</dbReference>
<dbReference type="PANTHER" id="PTHR10434">
    <property type="entry name" value="1-ACYL-SN-GLYCEROL-3-PHOSPHATE ACYLTRANSFERASE"/>
    <property type="match status" value="1"/>
</dbReference>
<keyword evidence="3" id="KW-0808">Transferase</keyword>
<evidence type="ECO:0000259" key="6">
    <source>
        <dbReference type="Pfam" id="PF01553"/>
    </source>
</evidence>
<keyword evidence="5" id="KW-0812">Transmembrane</keyword>
<evidence type="ECO:0000256" key="2">
    <source>
        <dbReference type="ARBA" id="ARBA00013211"/>
    </source>
</evidence>
<gene>
    <name evidence="7" type="ORF">JD844_002055</name>
</gene>
<name>A0ABQ7TB29_PHRPL</name>
<comment type="caution">
    <text evidence="7">The sequence shown here is derived from an EMBL/GenBank/DDBJ whole genome shotgun (WGS) entry which is preliminary data.</text>
</comment>
<accession>A0ABQ7TB29</accession>
<evidence type="ECO:0000256" key="5">
    <source>
        <dbReference type="SAM" id="Phobius"/>
    </source>
</evidence>
<protein>
    <recommendedName>
        <fullName evidence="2">1-acylglycerol-3-phosphate O-acyltransferase</fullName>
        <ecNumber evidence="2">2.3.1.51</ecNumber>
    </recommendedName>
</protein>
<dbReference type="EMBL" id="JAIPUX010000521">
    <property type="protein sequence ID" value="KAH0626818.1"/>
    <property type="molecule type" value="Genomic_DNA"/>
</dbReference>
<feature type="transmembrane region" description="Helical" evidence="5">
    <location>
        <begin position="17"/>
        <end position="35"/>
    </location>
</feature>
<keyword evidence="5" id="KW-1133">Transmembrane helix</keyword>
<evidence type="ECO:0000256" key="4">
    <source>
        <dbReference type="ARBA" id="ARBA00023315"/>
    </source>
</evidence>
<sequence length="114" mass="13113">MLEVMPERCVTIAKKELLYLGPVGLACWVCGLIFIDRKKKKAAMDIMEHVAQIMRQEDVSEHWGNCTIRILPKIETQGLGLEKAIALAESTRKLMQNTFYEISEELCVEKEMRK</sequence>
<proteinExistence type="predicted"/>
<keyword evidence="8" id="KW-1185">Reference proteome</keyword>
<feature type="domain" description="Phospholipid/glycerol acyltransferase" evidence="6">
    <location>
        <begin position="6"/>
        <end position="58"/>
    </location>
</feature>
<comment type="pathway">
    <text evidence="1">Phospholipid metabolism; CDP-diacylglycerol biosynthesis; CDP-diacylglycerol from sn-glycerol 3-phosphate: step 2/3.</text>
</comment>
<evidence type="ECO:0000256" key="3">
    <source>
        <dbReference type="ARBA" id="ARBA00022679"/>
    </source>
</evidence>
<dbReference type="PANTHER" id="PTHR10434:SF65">
    <property type="entry name" value="1-ACYL-SN-GLYCEROL-3-PHOSPHATE ACYLTRANSFERASE ALPHA"/>
    <property type="match status" value="1"/>
</dbReference>
<dbReference type="InterPro" id="IPR002123">
    <property type="entry name" value="Plipid/glycerol_acylTrfase"/>
</dbReference>
<keyword evidence="5" id="KW-0472">Membrane</keyword>
<dbReference type="EC" id="2.3.1.51" evidence="2"/>
<organism evidence="7 8">
    <name type="scientific">Phrynosoma platyrhinos</name>
    <name type="common">Desert horned lizard</name>
    <dbReference type="NCBI Taxonomy" id="52577"/>
    <lineage>
        <taxon>Eukaryota</taxon>
        <taxon>Metazoa</taxon>
        <taxon>Chordata</taxon>
        <taxon>Craniata</taxon>
        <taxon>Vertebrata</taxon>
        <taxon>Euteleostomi</taxon>
        <taxon>Lepidosauria</taxon>
        <taxon>Squamata</taxon>
        <taxon>Bifurcata</taxon>
        <taxon>Unidentata</taxon>
        <taxon>Episquamata</taxon>
        <taxon>Toxicofera</taxon>
        <taxon>Iguania</taxon>
        <taxon>Phrynosomatidae</taxon>
        <taxon>Phrynosomatinae</taxon>
        <taxon>Phrynosoma</taxon>
    </lineage>
</organism>